<reference evidence="3" key="1">
    <citation type="submission" date="2020-10" db="EMBL/GenBank/DDBJ databases">
        <authorList>
            <person name="Gilroy R."/>
        </authorList>
    </citation>
    <scope>NUCLEOTIDE SEQUENCE</scope>
    <source>
        <strain evidence="3">ChiSjej4B22-8349</strain>
    </source>
</reference>
<comment type="caution">
    <text evidence="3">The sequence shown here is derived from an EMBL/GenBank/DDBJ whole genome shotgun (WGS) entry which is preliminary data.</text>
</comment>
<dbReference type="InterPro" id="IPR009061">
    <property type="entry name" value="DNA-bd_dom_put_sf"/>
</dbReference>
<dbReference type="GO" id="GO:0003700">
    <property type="term" value="F:DNA-binding transcription factor activity"/>
    <property type="evidence" value="ECO:0007669"/>
    <property type="project" value="InterPro"/>
</dbReference>
<dbReference type="InterPro" id="IPR000551">
    <property type="entry name" value="MerR-type_HTH_dom"/>
</dbReference>
<dbReference type="PANTHER" id="PTHR30204">
    <property type="entry name" value="REDOX-CYCLING DRUG-SENSING TRANSCRIPTIONAL ACTIVATOR SOXR"/>
    <property type="match status" value="1"/>
</dbReference>
<evidence type="ECO:0000313" key="4">
    <source>
        <dbReference type="Proteomes" id="UP000824130"/>
    </source>
</evidence>
<organism evidence="3 4">
    <name type="scientific">Candidatus Allocopromorpha excrementipullorum</name>
    <dbReference type="NCBI Taxonomy" id="2840743"/>
    <lineage>
        <taxon>Bacteria</taxon>
        <taxon>Bacillati</taxon>
        <taxon>Bacillota</taxon>
        <taxon>Clostridia</taxon>
        <taxon>Eubacteriales</taxon>
        <taxon>Eubacteriaceae</taxon>
        <taxon>Eubacteriaceae incertae sedis</taxon>
        <taxon>Candidatus Allocopromorpha</taxon>
    </lineage>
</organism>
<proteinExistence type="predicted"/>
<dbReference type="PROSITE" id="PS50937">
    <property type="entry name" value="HTH_MERR_2"/>
    <property type="match status" value="1"/>
</dbReference>
<feature type="domain" description="HTH merR-type" evidence="2">
    <location>
        <begin position="1"/>
        <end position="67"/>
    </location>
</feature>
<dbReference type="GO" id="GO:0003677">
    <property type="term" value="F:DNA binding"/>
    <property type="evidence" value="ECO:0007669"/>
    <property type="project" value="UniProtKB-KW"/>
</dbReference>
<dbReference type="SMART" id="SM00422">
    <property type="entry name" value="HTH_MERR"/>
    <property type="match status" value="1"/>
</dbReference>
<sequence length="438" mass="50135">MKIGEFSRKFNVSVSTVRHYINLGLLIPEKNGFQYRFTDTDCRDMDIISSMKSAGFKLDELNKYLSLYRFYNKDDYILYEKLLDFLSLKKQSLLEERDRIGTFIMLLNKCIKDVENERDSASRRLMDKEKEASSGMLPGVPLDVIDLLTCPDCGRKLNVSGADIFDNSIITGGLNCSCGYRASIENGVILTSEADDLDNDLQFLDRYFGEENLISNEDGIVLMGMSEHSNAYLTNFYKGGKWIQKELEALDTKGKTMLFPDIACQYLYSYLENDDAYDNIFIVTALAERTIHAMRQHIANARPDFKVAYVINQDGRLPLRKNSIDIVVDYMGSSNLGFFMDRHYFDMIGQSLARDAVILGMAEYYRRDSLSLETVHRLYSHAASDVFTLGFINGALARGGFSIEKFEKVDEGYEPGRFFEYHHPGDVRTNIVYLAKRR</sequence>
<dbReference type="Gene3D" id="1.10.1660.10">
    <property type="match status" value="1"/>
</dbReference>
<evidence type="ECO:0000313" key="3">
    <source>
        <dbReference type="EMBL" id="HIU95728.1"/>
    </source>
</evidence>
<dbReference type="EMBL" id="DVOB01000072">
    <property type="protein sequence ID" value="HIU95728.1"/>
    <property type="molecule type" value="Genomic_DNA"/>
</dbReference>
<keyword evidence="1" id="KW-0238">DNA-binding</keyword>
<dbReference type="SUPFAM" id="SSF46955">
    <property type="entry name" value="Putative DNA-binding domain"/>
    <property type="match status" value="1"/>
</dbReference>
<name>A0A9D1N5V9_9FIRM</name>
<accession>A0A9D1N5V9</accession>
<protein>
    <submittedName>
        <fullName evidence="3">MerR family transcriptional regulator</fullName>
    </submittedName>
</protein>
<dbReference type="AlphaFoldDB" id="A0A9D1N5V9"/>
<dbReference type="Pfam" id="PF13411">
    <property type="entry name" value="MerR_1"/>
    <property type="match status" value="1"/>
</dbReference>
<evidence type="ECO:0000259" key="2">
    <source>
        <dbReference type="PROSITE" id="PS50937"/>
    </source>
</evidence>
<dbReference type="PANTHER" id="PTHR30204:SF96">
    <property type="entry name" value="CHROMOSOME-ANCHORING PROTEIN RACA"/>
    <property type="match status" value="1"/>
</dbReference>
<reference evidence="3" key="2">
    <citation type="journal article" date="2021" name="PeerJ">
        <title>Extensive microbial diversity within the chicken gut microbiome revealed by metagenomics and culture.</title>
        <authorList>
            <person name="Gilroy R."/>
            <person name="Ravi A."/>
            <person name="Getino M."/>
            <person name="Pursley I."/>
            <person name="Horton D.L."/>
            <person name="Alikhan N.F."/>
            <person name="Baker D."/>
            <person name="Gharbi K."/>
            <person name="Hall N."/>
            <person name="Watson M."/>
            <person name="Adriaenssens E.M."/>
            <person name="Foster-Nyarko E."/>
            <person name="Jarju S."/>
            <person name="Secka A."/>
            <person name="Antonio M."/>
            <person name="Oren A."/>
            <person name="Chaudhuri R.R."/>
            <person name="La Ragione R."/>
            <person name="Hildebrand F."/>
            <person name="Pallen M.J."/>
        </authorList>
    </citation>
    <scope>NUCLEOTIDE SEQUENCE</scope>
    <source>
        <strain evidence="3">ChiSjej4B22-8349</strain>
    </source>
</reference>
<dbReference type="Proteomes" id="UP000824130">
    <property type="component" value="Unassembled WGS sequence"/>
</dbReference>
<evidence type="ECO:0000256" key="1">
    <source>
        <dbReference type="ARBA" id="ARBA00023125"/>
    </source>
</evidence>
<gene>
    <name evidence="3" type="ORF">IAD25_03345</name>
</gene>
<dbReference type="InterPro" id="IPR047057">
    <property type="entry name" value="MerR_fam"/>
</dbReference>